<dbReference type="AlphaFoldDB" id="A0ABD1YDS5"/>
<name>A0ABD1YDS5_9MARC</name>
<organism evidence="2 3">
    <name type="scientific">Riccia fluitans</name>
    <dbReference type="NCBI Taxonomy" id="41844"/>
    <lineage>
        <taxon>Eukaryota</taxon>
        <taxon>Viridiplantae</taxon>
        <taxon>Streptophyta</taxon>
        <taxon>Embryophyta</taxon>
        <taxon>Marchantiophyta</taxon>
        <taxon>Marchantiopsida</taxon>
        <taxon>Marchantiidae</taxon>
        <taxon>Marchantiales</taxon>
        <taxon>Ricciaceae</taxon>
        <taxon>Riccia</taxon>
    </lineage>
</organism>
<sequence length="143" mass="17058">MEGVFMSVDYLSKYLVTIFARLEEVGTKFYANFEHGPYHLNTLNDLTNQSEQLDDCLDIRNVIFKTVFKHKERQVRRLNDEIQDQLKISEQLQKKVKKLEKRLAKVQDDNLEFCKKMESSLNFKFELVEQKCARFESDILRTL</sequence>
<evidence type="ECO:0000313" key="3">
    <source>
        <dbReference type="Proteomes" id="UP001605036"/>
    </source>
</evidence>
<dbReference type="Proteomes" id="UP001605036">
    <property type="component" value="Unassembled WGS sequence"/>
</dbReference>
<keyword evidence="1" id="KW-0175">Coiled coil</keyword>
<accession>A0ABD1YDS5</accession>
<protein>
    <submittedName>
        <fullName evidence="2">Uncharacterized protein</fullName>
    </submittedName>
</protein>
<proteinExistence type="predicted"/>
<keyword evidence="3" id="KW-1185">Reference proteome</keyword>
<feature type="coiled-coil region" evidence="1">
    <location>
        <begin position="75"/>
        <end position="116"/>
    </location>
</feature>
<evidence type="ECO:0000256" key="1">
    <source>
        <dbReference type="SAM" id="Coils"/>
    </source>
</evidence>
<comment type="caution">
    <text evidence="2">The sequence shown here is derived from an EMBL/GenBank/DDBJ whole genome shotgun (WGS) entry which is preliminary data.</text>
</comment>
<gene>
    <name evidence="2" type="ORF">R1flu_003907</name>
</gene>
<reference evidence="2 3" key="1">
    <citation type="submission" date="2024-09" db="EMBL/GenBank/DDBJ databases">
        <title>Chromosome-scale assembly of Riccia fluitans.</title>
        <authorList>
            <person name="Paukszto L."/>
            <person name="Sawicki J."/>
            <person name="Karawczyk K."/>
            <person name="Piernik-Szablinska J."/>
            <person name="Szczecinska M."/>
            <person name="Mazdziarz M."/>
        </authorList>
    </citation>
    <scope>NUCLEOTIDE SEQUENCE [LARGE SCALE GENOMIC DNA]</scope>
    <source>
        <strain evidence="2">Rf_01</strain>
        <tissue evidence="2">Aerial parts of the thallus</tissue>
    </source>
</reference>
<dbReference type="EMBL" id="JBHFFA010000006">
    <property type="protein sequence ID" value="KAL2623702.1"/>
    <property type="molecule type" value="Genomic_DNA"/>
</dbReference>
<evidence type="ECO:0000313" key="2">
    <source>
        <dbReference type="EMBL" id="KAL2623702.1"/>
    </source>
</evidence>